<keyword evidence="2" id="KW-0167">Capsid protein</keyword>
<accession>A0A1M6I8X4</accession>
<evidence type="ECO:0000313" key="2">
    <source>
        <dbReference type="EMBL" id="SHJ30914.1"/>
    </source>
</evidence>
<protein>
    <submittedName>
        <fullName evidence="2">Spore coat protein JB</fullName>
    </submittedName>
</protein>
<dbReference type="EMBL" id="FQZM01000027">
    <property type="protein sequence ID" value="SHJ30914.1"/>
    <property type="molecule type" value="Genomic_DNA"/>
</dbReference>
<dbReference type="InterPro" id="IPR016571">
    <property type="entry name" value="Spore_coat_assembly_CotJB"/>
</dbReference>
<dbReference type="PIRSF" id="PIRSF010606">
    <property type="entry name" value="Spore_coat_CotJB"/>
    <property type="match status" value="1"/>
</dbReference>
<name>A0A1M6I8X4_9FIRM</name>
<gene>
    <name evidence="2" type="ORF">SAMN02745219_02251</name>
</gene>
<dbReference type="STRING" id="1121432.SAMN02745219_02251"/>
<keyword evidence="3" id="KW-1185">Reference proteome</keyword>
<keyword evidence="2" id="KW-0946">Virion</keyword>
<evidence type="ECO:0000259" key="1">
    <source>
        <dbReference type="Pfam" id="PF12652"/>
    </source>
</evidence>
<organism evidence="2 3">
    <name type="scientific">Desulfofundulus thermosubterraneus DSM 16057</name>
    <dbReference type="NCBI Taxonomy" id="1121432"/>
    <lineage>
        <taxon>Bacteria</taxon>
        <taxon>Bacillati</taxon>
        <taxon>Bacillota</taxon>
        <taxon>Clostridia</taxon>
        <taxon>Eubacteriales</taxon>
        <taxon>Peptococcaceae</taxon>
        <taxon>Desulfofundulus</taxon>
    </lineage>
</organism>
<reference evidence="3" key="1">
    <citation type="submission" date="2016-11" db="EMBL/GenBank/DDBJ databases">
        <authorList>
            <person name="Varghese N."/>
            <person name="Submissions S."/>
        </authorList>
    </citation>
    <scope>NUCLEOTIDE SEQUENCE [LARGE SCALE GENOMIC DNA]</scope>
    <source>
        <strain evidence="3">DSM 16057</strain>
    </source>
</reference>
<dbReference type="Pfam" id="PF12652">
    <property type="entry name" value="CotJB"/>
    <property type="match status" value="1"/>
</dbReference>
<sequence length="85" mass="10362">MDSRRLQLLHDIMALEFVAIELNLYLDTHPTEQEPLNDYNLVTERLNQLKAQYERMYGPLVSYGFSPSEYPWRWIEDPWPWEIQF</sequence>
<dbReference type="Proteomes" id="UP000184529">
    <property type="component" value="Unassembled WGS sequence"/>
</dbReference>
<dbReference type="InterPro" id="IPR024207">
    <property type="entry name" value="CotJB_dom"/>
</dbReference>
<dbReference type="RefSeq" id="WP_013822968.1">
    <property type="nucleotide sequence ID" value="NZ_FQZM01000027.1"/>
</dbReference>
<evidence type="ECO:0000313" key="3">
    <source>
        <dbReference type="Proteomes" id="UP000184529"/>
    </source>
</evidence>
<feature type="domain" description="Protein CotJB" evidence="1">
    <location>
        <begin position="7"/>
        <end position="82"/>
    </location>
</feature>
<proteinExistence type="predicted"/>
<dbReference type="AlphaFoldDB" id="A0A1M6I8X4"/>
<dbReference type="OrthoDB" id="9804099at2"/>